<evidence type="ECO:0000313" key="2">
    <source>
        <dbReference type="Proteomes" id="UP000199118"/>
    </source>
</evidence>
<dbReference type="InterPro" id="IPR009297">
    <property type="entry name" value="DUF952"/>
</dbReference>
<dbReference type="SUPFAM" id="SSF56399">
    <property type="entry name" value="ADP-ribosylation"/>
    <property type="match status" value="1"/>
</dbReference>
<dbReference type="OrthoDB" id="9799937at2"/>
<dbReference type="RefSeq" id="WP_092681577.1">
    <property type="nucleotide sequence ID" value="NZ_FNMZ01000003.1"/>
</dbReference>
<dbReference type="STRING" id="356660.SAMN05444336_103276"/>
<proteinExistence type="predicted"/>
<accession>A0A1H2YVN4</accession>
<dbReference type="PANTHER" id="PTHR34129">
    <property type="entry name" value="BLR1139 PROTEIN"/>
    <property type="match status" value="1"/>
</dbReference>
<reference evidence="1 2" key="1">
    <citation type="submission" date="2016-10" db="EMBL/GenBank/DDBJ databases">
        <authorList>
            <person name="de Groot N.N."/>
        </authorList>
    </citation>
    <scope>NUCLEOTIDE SEQUENCE [LARGE SCALE GENOMIC DNA]</scope>
    <source>
        <strain evidence="1 2">DSM 17890</strain>
    </source>
</reference>
<protein>
    <submittedName>
        <fullName evidence="1">Uncharacterized conserved protein, DUF952 family</fullName>
    </submittedName>
</protein>
<dbReference type="Gene3D" id="3.20.170.20">
    <property type="entry name" value="Protein of unknown function DUF952"/>
    <property type="match status" value="1"/>
</dbReference>
<organism evidence="1 2">
    <name type="scientific">Albimonas donghaensis</name>
    <dbReference type="NCBI Taxonomy" id="356660"/>
    <lineage>
        <taxon>Bacteria</taxon>
        <taxon>Pseudomonadati</taxon>
        <taxon>Pseudomonadota</taxon>
        <taxon>Alphaproteobacteria</taxon>
        <taxon>Rhodobacterales</taxon>
        <taxon>Paracoccaceae</taxon>
        <taxon>Albimonas</taxon>
    </lineage>
</organism>
<dbReference type="Proteomes" id="UP000199118">
    <property type="component" value="Unassembled WGS sequence"/>
</dbReference>
<dbReference type="PANTHER" id="PTHR34129:SF1">
    <property type="entry name" value="DUF952 DOMAIN-CONTAINING PROTEIN"/>
    <property type="match status" value="1"/>
</dbReference>
<evidence type="ECO:0000313" key="1">
    <source>
        <dbReference type="EMBL" id="SDX09216.1"/>
    </source>
</evidence>
<name>A0A1H2YVN4_9RHOB</name>
<dbReference type="EMBL" id="FNMZ01000003">
    <property type="protein sequence ID" value="SDX09216.1"/>
    <property type="molecule type" value="Genomic_DNA"/>
</dbReference>
<dbReference type="Pfam" id="PF06108">
    <property type="entry name" value="DUF952"/>
    <property type="match status" value="1"/>
</dbReference>
<sequence length="120" mass="13543">MINNRLTETLIFKALRPAECAELVQAVEFKGSEVDLKDGFIHFSTYEQLPETLARHFRNEAPLWLAAVDSSTLGESLRWEISRGGDSFPHLHGALRPERIAWMIPLELGPDGRHLIPEPA</sequence>
<keyword evidence="2" id="KW-1185">Reference proteome</keyword>
<gene>
    <name evidence="1" type="ORF">SAMN05444336_103276</name>
</gene>
<dbReference type="AlphaFoldDB" id="A0A1H2YVN4"/>